<accession>A0A834LLM8</accession>
<dbReference type="AlphaFoldDB" id="A0A834LLM8"/>
<dbReference type="Pfam" id="PF20416">
    <property type="entry name" value="UTP20"/>
    <property type="match status" value="1"/>
</dbReference>
<proteinExistence type="predicted"/>
<dbReference type="PANTHER" id="PTHR17695:SF11">
    <property type="entry name" value="SMALL SUBUNIT PROCESSOME COMPONENT 20 HOMOLOG"/>
    <property type="match status" value="1"/>
</dbReference>
<dbReference type="InterPro" id="IPR046523">
    <property type="entry name" value="UTP20_dom"/>
</dbReference>
<evidence type="ECO:0000259" key="1">
    <source>
        <dbReference type="Pfam" id="PF20416"/>
    </source>
</evidence>
<sequence>MLSKIQILLMSDSDNVNVHISLVARKLLTLLPGNVMELQLLGDVHQLSNFFKNRLESVCDETRATLATCLMELGLKYLQFIVKFVVNPIGGKLDYCLEELSVVENDILGDVLEEKEVAKLLLRVTTRLQKHQTLEVKSKLESMLNNIAVAGIECNQSVDQFDLFVFL</sequence>
<dbReference type="EMBL" id="WJXA01000006">
    <property type="protein sequence ID" value="KAF7141541.1"/>
    <property type="molecule type" value="Genomic_DNA"/>
</dbReference>
<evidence type="ECO:0000313" key="3">
    <source>
        <dbReference type="Proteomes" id="UP000626092"/>
    </source>
</evidence>
<dbReference type="OrthoDB" id="360653at2759"/>
<evidence type="ECO:0000313" key="2">
    <source>
        <dbReference type="EMBL" id="KAF7141541.1"/>
    </source>
</evidence>
<dbReference type="GO" id="GO:0032040">
    <property type="term" value="C:small-subunit processome"/>
    <property type="evidence" value="ECO:0007669"/>
    <property type="project" value="TreeGrafter"/>
</dbReference>
<dbReference type="GO" id="GO:0030686">
    <property type="term" value="C:90S preribosome"/>
    <property type="evidence" value="ECO:0007669"/>
    <property type="project" value="TreeGrafter"/>
</dbReference>
<dbReference type="InterPro" id="IPR052575">
    <property type="entry name" value="SSU_processome_comp_20"/>
</dbReference>
<name>A0A834LLM8_RHOSS</name>
<organism evidence="2 3">
    <name type="scientific">Rhododendron simsii</name>
    <name type="common">Sims's rhododendron</name>
    <dbReference type="NCBI Taxonomy" id="118357"/>
    <lineage>
        <taxon>Eukaryota</taxon>
        <taxon>Viridiplantae</taxon>
        <taxon>Streptophyta</taxon>
        <taxon>Embryophyta</taxon>
        <taxon>Tracheophyta</taxon>
        <taxon>Spermatophyta</taxon>
        <taxon>Magnoliopsida</taxon>
        <taxon>eudicotyledons</taxon>
        <taxon>Gunneridae</taxon>
        <taxon>Pentapetalae</taxon>
        <taxon>asterids</taxon>
        <taxon>Ericales</taxon>
        <taxon>Ericaceae</taxon>
        <taxon>Ericoideae</taxon>
        <taxon>Rhodoreae</taxon>
        <taxon>Rhododendron</taxon>
    </lineage>
</organism>
<dbReference type="Proteomes" id="UP000626092">
    <property type="component" value="Unassembled WGS sequence"/>
</dbReference>
<protein>
    <recommendedName>
        <fullName evidence="1">U3 small nucleolar RNA-associated protein 20 domain-containing protein</fullName>
    </recommendedName>
</protein>
<keyword evidence="3" id="KW-1185">Reference proteome</keyword>
<dbReference type="PANTHER" id="PTHR17695">
    <property type="entry name" value="SMALL SUBUNIT PROCESSOME COMPONENT 20 HOMOLOG"/>
    <property type="match status" value="1"/>
</dbReference>
<reference evidence="2" key="1">
    <citation type="submission" date="2019-11" db="EMBL/GenBank/DDBJ databases">
        <authorList>
            <person name="Liu Y."/>
            <person name="Hou J."/>
            <person name="Li T.-Q."/>
            <person name="Guan C.-H."/>
            <person name="Wu X."/>
            <person name="Wu H.-Z."/>
            <person name="Ling F."/>
            <person name="Zhang R."/>
            <person name="Shi X.-G."/>
            <person name="Ren J.-P."/>
            <person name="Chen E.-F."/>
            <person name="Sun J.-M."/>
        </authorList>
    </citation>
    <scope>NUCLEOTIDE SEQUENCE</scope>
    <source>
        <strain evidence="2">Adult_tree_wgs_1</strain>
        <tissue evidence="2">Leaves</tissue>
    </source>
</reference>
<gene>
    <name evidence="2" type="ORF">RHSIM_Rhsim06G0083800</name>
</gene>
<feature type="domain" description="U3 small nucleolar RNA-associated protein 20" evidence="1">
    <location>
        <begin position="12"/>
        <end position="83"/>
    </location>
</feature>
<comment type="caution">
    <text evidence="2">The sequence shown here is derived from an EMBL/GenBank/DDBJ whole genome shotgun (WGS) entry which is preliminary data.</text>
</comment>